<organism evidence="1">
    <name type="scientific">marine sediment metagenome</name>
    <dbReference type="NCBI Taxonomy" id="412755"/>
    <lineage>
        <taxon>unclassified sequences</taxon>
        <taxon>metagenomes</taxon>
        <taxon>ecological metagenomes</taxon>
    </lineage>
</organism>
<name>A0A0F9B0Q1_9ZZZZ</name>
<gene>
    <name evidence="1" type="ORF">LCGC14_2505070</name>
</gene>
<dbReference type="AlphaFoldDB" id="A0A0F9B0Q1"/>
<dbReference type="EMBL" id="LAZR01040048">
    <property type="protein sequence ID" value="KKL15489.1"/>
    <property type="molecule type" value="Genomic_DNA"/>
</dbReference>
<feature type="non-terminal residue" evidence="1">
    <location>
        <position position="35"/>
    </location>
</feature>
<comment type="caution">
    <text evidence="1">The sequence shown here is derived from an EMBL/GenBank/DDBJ whole genome shotgun (WGS) entry which is preliminary data.</text>
</comment>
<evidence type="ECO:0000313" key="1">
    <source>
        <dbReference type="EMBL" id="KKL15489.1"/>
    </source>
</evidence>
<accession>A0A0F9B0Q1</accession>
<proteinExistence type="predicted"/>
<reference evidence="1" key="1">
    <citation type="journal article" date="2015" name="Nature">
        <title>Complex archaea that bridge the gap between prokaryotes and eukaryotes.</title>
        <authorList>
            <person name="Spang A."/>
            <person name="Saw J.H."/>
            <person name="Jorgensen S.L."/>
            <person name="Zaremba-Niedzwiedzka K."/>
            <person name="Martijn J."/>
            <person name="Lind A.E."/>
            <person name="van Eijk R."/>
            <person name="Schleper C."/>
            <person name="Guy L."/>
            <person name="Ettema T.J."/>
        </authorList>
    </citation>
    <scope>NUCLEOTIDE SEQUENCE</scope>
</reference>
<sequence>MSPSLDVHGERAIVDAAIAGDEAALAELYNLYFPR</sequence>
<protein>
    <submittedName>
        <fullName evidence="1">Uncharacterized protein</fullName>
    </submittedName>
</protein>